<proteinExistence type="predicted"/>
<sequence length="112" mass="11967">MLRITRDQLIGLDSSELPAAVTVRSGDQFVAETIACTVSPFLTGPIDVEGLGAGDSLAVTIDDIDVRGPGWIGFAGTRLDWEPWGGVLRDRAGASVERATTSSRTLVHTDRW</sequence>
<name>A0A7Y9LES1_9ACTN</name>
<comment type="caution">
    <text evidence="1">The sequence shown here is derived from an EMBL/GenBank/DDBJ whole genome shotgun (WGS) entry which is preliminary data.</text>
</comment>
<dbReference type="SUPFAM" id="SSF141130">
    <property type="entry name" value="Acetamidase/Formamidase-like"/>
    <property type="match status" value="1"/>
</dbReference>
<keyword evidence="2" id="KW-1185">Reference proteome</keyword>
<dbReference type="RefSeq" id="WP_179756318.1">
    <property type="nucleotide sequence ID" value="NZ_JACCBU010000001.1"/>
</dbReference>
<evidence type="ECO:0000313" key="1">
    <source>
        <dbReference type="EMBL" id="NYE74190.1"/>
    </source>
</evidence>
<dbReference type="AlphaFoldDB" id="A0A7Y9LES1"/>
<reference evidence="1 2" key="1">
    <citation type="submission" date="2020-07" db="EMBL/GenBank/DDBJ databases">
        <title>Sequencing the genomes of 1000 actinobacteria strains.</title>
        <authorList>
            <person name="Klenk H.-P."/>
        </authorList>
    </citation>
    <scope>NUCLEOTIDE SEQUENCE [LARGE SCALE GENOMIC DNA]</scope>
    <source>
        <strain evidence="1 2">DSM 22083</strain>
    </source>
</reference>
<accession>A0A7Y9LES1</accession>
<protein>
    <submittedName>
        <fullName evidence="1">Acetamidase/formamidase</fullName>
    </submittedName>
</protein>
<organism evidence="1 2">
    <name type="scientific">Microlunatus parietis</name>
    <dbReference type="NCBI Taxonomy" id="682979"/>
    <lineage>
        <taxon>Bacteria</taxon>
        <taxon>Bacillati</taxon>
        <taxon>Actinomycetota</taxon>
        <taxon>Actinomycetes</taxon>
        <taxon>Propionibacteriales</taxon>
        <taxon>Propionibacteriaceae</taxon>
        <taxon>Microlunatus</taxon>
    </lineage>
</organism>
<evidence type="ECO:0000313" key="2">
    <source>
        <dbReference type="Proteomes" id="UP000569914"/>
    </source>
</evidence>
<dbReference type="EMBL" id="JACCBU010000001">
    <property type="protein sequence ID" value="NYE74190.1"/>
    <property type="molecule type" value="Genomic_DNA"/>
</dbReference>
<dbReference type="Proteomes" id="UP000569914">
    <property type="component" value="Unassembled WGS sequence"/>
</dbReference>
<gene>
    <name evidence="1" type="ORF">BKA15_005519</name>
</gene>
<dbReference type="Gene3D" id="2.60.120.580">
    <property type="entry name" value="Acetamidase/Formamidase-like domains"/>
    <property type="match status" value="1"/>
</dbReference>